<dbReference type="STRING" id="1792845.BC343_00350"/>
<dbReference type="AlphaFoldDB" id="A0A1S9PKU8"/>
<evidence type="ECO:0000256" key="4">
    <source>
        <dbReference type="ARBA" id="ARBA00051334"/>
    </source>
</evidence>
<dbReference type="InterPro" id="IPR016181">
    <property type="entry name" value="Acyl_CoA_acyltransferase"/>
</dbReference>
<comment type="caution">
    <text evidence="6">The sequence shown here is derived from an EMBL/GenBank/DDBJ whole genome shotgun (WGS) entry which is preliminary data.</text>
</comment>
<dbReference type="OrthoDB" id="9799096at2"/>
<gene>
    <name evidence="6" type="ORF">BC343_00350</name>
</gene>
<sequence>MSLQAPIIRDMTPADLPAVLEIYNEVILNTTAVYSEAPHTLEMRTAWYNERKAAGFPVIVTEENGIITGFGTYGHFRAWPCYRYTVEHSLYVEQNHRGKGISKVILNYLVQHATKAGLHAMIAGVDSDNPASLALHRKSGFEQVAHFKEVGFKFGRWLDLIFLELILGK</sequence>
<accession>A0A1S9PKU8</accession>
<comment type="catalytic activity">
    <reaction evidence="4">
        <text>L-methionine sulfone + acetyl-CoA = N-acetyl-L-methionine sulfone + CoA + H(+)</text>
        <dbReference type="Rhea" id="RHEA:47656"/>
        <dbReference type="ChEBI" id="CHEBI:15378"/>
        <dbReference type="ChEBI" id="CHEBI:57287"/>
        <dbReference type="ChEBI" id="CHEBI:57288"/>
        <dbReference type="ChEBI" id="CHEBI:87824"/>
        <dbReference type="ChEBI" id="CHEBI:87825"/>
    </reaction>
</comment>
<name>A0A1S9PKU8_9SPHI</name>
<reference evidence="6 7" key="1">
    <citation type="submission" date="2016-07" db="EMBL/GenBank/DDBJ databases">
        <title>Genomic analysis of zinc-resistant bacterium Mucilaginibacter pedocola TBZ30.</title>
        <authorList>
            <person name="Huang J."/>
            <person name="Tang J."/>
        </authorList>
    </citation>
    <scope>NUCLEOTIDE SEQUENCE [LARGE SCALE GENOMIC DNA]</scope>
    <source>
        <strain evidence="6 7">TBZ30</strain>
    </source>
</reference>
<dbReference type="SUPFAM" id="SSF55729">
    <property type="entry name" value="Acyl-CoA N-acyltransferases (Nat)"/>
    <property type="match status" value="1"/>
</dbReference>
<dbReference type="FunFam" id="3.40.630.30:FF:000026">
    <property type="entry name" value="Phosphinothricin acetyltransferase"/>
    <property type="match status" value="1"/>
</dbReference>
<dbReference type="Gene3D" id="3.40.630.30">
    <property type="match status" value="1"/>
</dbReference>
<dbReference type="InterPro" id="IPR000182">
    <property type="entry name" value="GNAT_dom"/>
</dbReference>
<organism evidence="6 7">
    <name type="scientific">Mucilaginibacter pedocola</name>
    <dbReference type="NCBI Taxonomy" id="1792845"/>
    <lineage>
        <taxon>Bacteria</taxon>
        <taxon>Pseudomonadati</taxon>
        <taxon>Bacteroidota</taxon>
        <taxon>Sphingobacteriia</taxon>
        <taxon>Sphingobacteriales</taxon>
        <taxon>Sphingobacteriaceae</taxon>
        <taxon>Mucilaginibacter</taxon>
    </lineage>
</organism>
<keyword evidence="2" id="KW-0012">Acyltransferase</keyword>
<evidence type="ECO:0000313" key="7">
    <source>
        <dbReference type="Proteomes" id="UP000189739"/>
    </source>
</evidence>
<dbReference type="EMBL" id="MBTF01000001">
    <property type="protein sequence ID" value="OOQ61565.1"/>
    <property type="molecule type" value="Genomic_DNA"/>
</dbReference>
<feature type="domain" description="N-acetyltransferase" evidence="5">
    <location>
        <begin position="6"/>
        <end position="164"/>
    </location>
</feature>
<dbReference type="CDD" id="cd04301">
    <property type="entry name" value="NAT_SF"/>
    <property type="match status" value="1"/>
</dbReference>
<dbReference type="Pfam" id="PF00583">
    <property type="entry name" value="Acetyltransf_1"/>
    <property type="match status" value="1"/>
</dbReference>
<evidence type="ECO:0000256" key="2">
    <source>
        <dbReference type="ARBA" id="ARBA00023315"/>
    </source>
</evidence>
<dbReference type="PANTHER" id="PTHR43072">
    <property type="entry name" value="N-ACETYLTRANSFERASE"/>
    <property type="match status" value="1"/>
</dbReference>
<dbReference type="GO" id="GO:0016747">
    <property type="term" value="F:acyltransferase activity, transferring groups other than amino-acyl groups"/>
    <property type="evidence" value="ECO:0007669"/>
    <property type="project" value="InterPro"/>
</dbReference>
<keyword evidence="7" id="KW-1185">Reference proteome</keyword>
<comment type="catalytic activity">
    <reaction evidence="3">
        <text>L-methionine sulfoximine + acetyl-CoA = N-acetyl-L-methionine sulfoximine + CoA + H(+)</text>
        <dbReference type="Rhea" id="RHEA:47660"/>
        <dbReference type="ChEBI" id="CHEBI:15378"/>
        <dbReference type="ChEBI" id="CHEBI:57287"/>
        <dbReference type="ChEBI" id="CHEBI:57288"/>
        <dbReference type="ChEBI" id="CHEBI:87826"/>
        <dbReference type="ChEBI" id="CHEBI:87827"/>
    </reaction>
</comment>
<proteinExistence type="predicted"/>
<dbReference type="PANTHER" id="PTHR43072:SF23">
    <property type="entry name" value="UPF0039 PROTEIN C11D3.02C"/>
    <property type="match status" value="1"/>
</dbReference>
<evidence type="ECO:0000259" key="5">
    <source>
        <dbReference type="PROSITE" id="PS51186"/>
    </source>
</evidence>
<protein>
    <recommendedName>
        <fullName evidence="5">N-acetyltransferase domain-containing protein</fullName>
    </recommendedName>
</protein>
<keyword evidence="1" id="KW-0808">Transferase</keyword>
<dbReference type="Proteomes" id="UP000189739">
    <property type="component" value="Unassembled WGS sequence"/>
</dbReference>
<evidence type="ECO:0000256" key="3">
    <source>
        <dbReference type="ARBA" id="ARBA00050603"/>
    </source>
</evidence>
<evidence type="ECO:0000313" key="6">
    <source>
        <dbReference type="EMBL" id="OOQ61565.1"/>
    </source>
</evidence>
<dbReference type="PROSITE" id="PS51186">
    <property type="entry name" value="GNAT"/>
    <property type="match status" value="1"/>
</dbReference>
<evidence type="ECO:0000256" key="1">
    <source>
        <dbReference type="ARBA" id="ARBA00022679"/>
    </source>
</evidence>
<dbReference type="RefSeq" id="WP_078345732.1">
    <property type="nucleotide sequence ID" value="NZ_MBTF01000001.1"/>
</dbReference>